<name>A0ABY9GVT2_9PSED</name>
<evidence type="ECO:0000313" key="3">
    <source>
        <dbReference type="Proteomes" id="UP001230768"/>
    </source>
</evidence>
<dbReference type="SUPFAM" id="SSF56349">
    <property type="entry name" value="DNA breaking-rejoining enzymes"/>
    <property type="match status" value="1"/>
</dbReference>
<dbReference type="EMBL" id="CP117430">
    <property type="protein sequence ID" value="WLI19790.1"/>
    <property type="molecule type" value="Genomic_DNA"/>
</dbReference>
<organism evidence="2 3">
    <name type="scientific">Pseudomonas wuhanensis</name>
    <dbReference type="NCBI Taxonomy" id="2954098"/>
    <lineage>
        <taxon>Bacteria</taxon>
        <taxon>Pseudomonadati</taxon>
        <taxon>Pseudomonadota</taxon>
        <taxon>Gammaproteobacteria</taxon>
        <taxon>Pseudomonadales</taxon>
        <taxon>Pseudomonadaceae</taxon>
        <taxon>Pseudomonas</taxon>
    </lineage>
</organism>
<proteinExistence type="predicted"/>
<keyword evidence="1" id="KW-0233">DNA recombination</keyword>
<keyword evidence="3" id="KW-1185">Reference proteome</keyword>
<dbReference type="Proteomes" id="UP001230768">
    <property type="component" value="Chromosome"/>
</dbReference>
<dbReference type="Gene3D" id="1.10.443.10">
    <property type="entry name" value="Intergrase catalytic core"/>
    <property type="match status" value="1"/>
</dbReference>
<dbReference type="RefSeq" id="WP_305483495.1">
    <property type="nucleotide sequence ID" value="NZ_CP117430.1"/>
</dbReference>
<evidence type="ECO:0000313" key="2">
    <source>
        <dbReference type="EMBL" id="WLI19790.1"/>
    </source>
</evidence>
<protein>
    <submittedName>
        <fullName evidence="2">Integrase</fullName>
    </submittedName>
</protein>
<accession>A0ABY9GVT2</accession>
<dbReference type="InterPro" id="IPR013762">
    <property type="entry name" value="Integrase-like_cat_sf"/>
</dbReference>
<sequence length="629" mass="70874">MSDNTLVALPWAPLAVQPSDVRGLPESERDALIISATQVDGQWVILSRYRDNVWQLEGFTSNVPASHTRLDFRTAPPAFWEVMKAMLYRYLRRGRHGAVRPKCLALVQIFSDARPFLRHLEAFKLDYLSAVTPLVCSTYVDACKAYRQPSRSKGKPLSQSGLHSRFKAVEAIHELSHYTDDPMPQHPWPETSAKAMAGLTGSSAQSGKTPLIPDDVFCILFERAYQQVERGRHLLDLREALETLAMQRKGRSARSLNKAKNSHLSTLGWEDGLNALNKALINLRTACYIVLASTSGCRIHELAYVQSGAHHRTQDDHGTAYHWMRSRSEKTGVGIHDWMIPQAAVRALRVMERWCAPYQAMIAAEILQRRHANPYDPQIVEAHKHRYALFLGVDPKEGNQVRTLSNTTWSVCFKAFAKDCGLSWNLSSHQFRRKFANYAAHSRFGDLRYLKEHFAHCSLDMSLGYAIDDSWGQHLDLDLYADIQGELEDIKLGVVDNWLGDEPLAGGYGRALKQWQREPQNLLIFKDHASMLKSIAESTAIRSNGHAWCTADNDGCVGNTLERTRCGNCNHAVIGHGHAAIYQRLYDDLKGLLNCPDIGEGGRQRVERDLNRCRDVLVQLGMDPETLIA</sequence>
<dbReference type="InterPro" id="IPR011010">
    <property type="entry name" value="DNA_brk_join_enz"/>
</dbReference>
<reference evidence="2 3" key="1">
    <citation type="submission" date="2023-02" db="EMBL/GenBank/DDBJ databases">
        <title>Evolution of Hrp T3SS in non-pathogenic Pseudomonas fluorescens.</title>
        <authorList>
            <person name="Liao K."/>
            <person name="Wei H."/>
            <person name="Gu Y."/>
        </authorList>
    </citation>
    <scope>NUCLEOTIDE SEQUENCE [LARGE SCALE GENOMIC DNA]</scope>
    <source>
        <strain evidence="2 3">FP607</strain>
    </source>
</reference>
<evidence type="ECO:0000256" key="1">
    <source>
        <dbReference type="ARBA" id="ARBA00023172"/>
    </source>
</evidence>
<gene>
    <name evidence="2" type="ORF">PSH88_07065</name>
</gene>